<evidence type="ECO:0000313" key="1">
    <source>
        <dbReference type="EMBL" id="KAI4349903.1"/>
    </source>
</evidence>
<protein>
    <submittedName>
        <fullName evidence="1">Uncharacterized protein</fullName>
    </submittedName>
</protein>
<organism evidence="1 2">
    <name type="scientific">Bauhinia variegata</name>
    <name type="common">Purple orchid tree</name>
    <name type="synonym">Phanera variegata</name>
    <dbReference type="NCBI Taxonomy" id="167791"/>
    <lineage>
        <taxon>Eukaryota</taxon>
        <taxon>Viridiplantae</taxon>
        <taxon>Streptophyta</taxon>
        <taxon>Embryophyta</taxon>
        <taxon>Tracheophyta</taxon>
        <taxon>Spermatophyta</taxon>
        <taxon>Magnoliopsida</taxon>
        <taxon>eudicotyledons</taxon>
        <taxon>Gunneridae</taxon>
        <taxon>Pentapetalae</taxon>
        <taxon>rosids</taxon>
        <taxon>fabids</taxon>
        <taxon>Fabales</taxon>
        <taxon>Fabaceae</taxon>
        <taxon>Cercidoideae</taxon>
        <taxon>Cercideae</taxon>
        <taxon>Bauhiniinae</taxon>
        <taxon>Bauhinia</taxon>
    </lineage>
</organism>
<dbReference type="EMBL" id="CM039429">
    <property type="protein sequence ID" value="KAI4349903.1"/>
    <property type="molecule type" value="Genomic_DNA"/>
</dbReference>
<gene>
    <name evidence="1" type="ORF">L6164_010445</name>
</gene>
<comment type="caution">
    <text evidence="1">The sequence shown here is derived from an EMBL/GenBank/DDBJ whole genome shotgun (WGS) entry which is preliminary data.</text>
</comment>
<accession>A0ACB9PMV3</accession>
<evidence type="ECO:0000313" key="2">
    <source>
        <dbReference type="Proteomes" id="UP000828941"/>
    </source>
</evidence>
<sequence>MRSHFRHSLITRLENLYCPQHWFSSKVGKYHHKFGHGRFKFGAWRVYAASDVGHTLPGGSVVRNMETSFEVLSINGKGGLKEVSEYSKDEGNTKVVEEKAVKEDIAMKDGILLRAYPQSGRTHQICLHCQYLGISIIGDVKYEGVYEWKDTTYDAHELHAESLSLEHPVTGVEIRLRAPLPSWANQALQP</sequence>
<proteinExistence type="predicted"/>
<keyword evidence="2" id="KW-1185">Reference proteome</keyword>
<dbReference type="Proteomes" id="UP000828941">
    <property type="component" value="Chromosome 4"/>
</dbReference>
<name>A0ACB9PMV3_BAUVA</name>
<reference evidence="1 2" key="1">
    <citation type="journal article" date="2022" name="DNA Res.">
        <title>Chromosomal-level genome assembly of the orchid tree Bauhinia variegata (Leguminosae; Cercidoideae) supports the allotetraploid origin hypothesis of Bauhinia.</title>
        <authorList>
            <person name="Zhong Y."/>
            <person name="Chen Y."/>
            <person name="Zheng D."/>
            <person name="Pang J."/>
            <person name="Liu Y."/>
            <person name="Luo S."/>
            <person name="Meng S."/>
            <person name="Qian L."/>
            <person name="Wei D."/>
            <person name="Dai S."/>
            <person name="Zhou R."/>
        </authorList>
    </citation>
    <scope>NUCLEOTIDE SEQUENCE [LARGE SCALE GENOMIC DNA]</scope>
    <source>
        <strain evidence="1">BV-YZ2020</strain>
    </source>
</reference>